<proteinExistence type="predicted"/>
<gene>
    <name evidence="6" type="ORF">I585_00809</name>
    <name evidence="5" type="ORF">UAI_00878</name>
</gene>
<name>R2P994_9ENTE</name>
<keyword evidence="1" id="KW-0812">Transmembrane</keyword>
<feature type="domain" description="WxL Interacting Protein peptidoglycan binding" evidence="3">
    <location>
        <begin position="29"/>
        <end position="151"/>
    </location>
</feature>
<dbReference type="Pfam" id="PF11797">
    <property type="entry name" value="WxLIP_HBD"/>
    <property type="match status" value="1"/>
</dbReference>
<dbReference type="PATRIC" id="fig|1158601.3.peg.851"/>
<evidence type="ECO:0000259" key="3">
    <source>
        <dbReference type="Pfam" id="PF06030"/>
    </source>
</evidence>
<dbReference type="STRING" id="71451.RV07_GL001101"/>
<evidence type="ECO:0000259" key="4">
    <source>
        <dbReference type="Pfam" id="PF11797"/>
    </source>
</evidence>
<organism evidence="5 7">
    <name type="scientific">Enterococcus malodoratus ATCC 43197</name>
    <dbReference type="NCBI Taxonomy" id="1158601"/>
    <lineage>
        <taxon>Bacteria</taxon>
        <taxon>Bacillati</taxon>
        <taxon>Bacillota</taxon>
        <taxon>Bacilli</taxon>
        <taxon>Lactobacillales</taxon>
        <taxon>Enterococcaceae</taxon>
        <taxon>Enterococcus</taxon>
    </lineage>
</organism>
<keyword evidence="2" id="KW-0732">Signal</keyword>
<dbReference type="Proteomes" id="UP000014148">
    <property type="component" value="Unassembled WGS sequence"/>
</dbReference>
<evidence type="ECO:0000313" key="6">
    <source>
        <dbReference type="EMBL" id="EOT69346.1"/>
    </source>
</evidence>
<feature type="domain" description="WxL Interacting Protein host binding" evidence="4">
    <location>
        <begin position="169"/>
        <end position="304"/>
    </location>
</feature>
<dbReference type="Pfam" id="PF06030">
    <property type="entry name" value="WxLIP_PGBD"/>
    <property type="match status" value="1"/>
</dbReference>
<accession>R2P994</accession>
<sequence length="350" mass="38984">MKKLFMSVFCLLAIITGGYKAEASGGLRFSVKPNIPETQINKEVSYFDLLVEPNQTQEITVSMKNTSDEPVTIQPQINSAITNSSGVVEYSNHGNKERIFDKSLKYNIEDLVKIEENEVTLNPAEEYELKVTISAPAEKFAGVIAGGLYLSQKENNAAESNKKTGDKTATNLKNLFGYQIALLIREDEAAVEPEIVFNKASADQLNGRNSVSLKVRNTSATYINKATYQAKLKRKNSDTVISKTEQKDMQFAPNTIFDLMLPLKGAEFQAGEYVLSGSIIADDNKWDINKEFSITREQAAKYNESDPDVEEADYTMIIILIAVVAVLVLTALYLILKNRKQKAQIENLKK</sequence>
<dbReference type="InterPro" id="IPR010317">
    <property type="entry name" value="WxLIP_PGBD"/>
</dbReference>
<dbReference type="InterPro" id="IPR021759">
    <property type="entry name" value="WxLIP_HBD"/>
</dbReference>
<evidence type="ECO:0000256" key="2">
    <source>
        <dbReference type="SAM" id="SignalP"/>
    </source>
</evidence>
<evidence type="ECO:0000256" key="1">
    <source>
        <dbReference type="SAM" id="Phobius"/>
    </source>
</evidence>
<keyword evidence="1" id="KW-0472">Membrane</keyword>
<dbReference type="EMBL" id="AJAK01000007">
    <property type="protein sequence ID" value="EOH80837.1"/>
    <property type="molecule type" value="Genomic_DNA"/>
</dbReference>
<keyword evidence="1" id="KW-1133">Transmembrane helix</keyword>
<feature type="transmembrane region" description="Helical" evidence="1">
    <location>
        <begin position="314"/>
        <end position="336"/>
    </location>
</feature>
<dbReference type="AlphaFoldDB" id="R2P994"/>
<evidence type="ECO:0000313" key="8">
    <source>
        <dbReference type="Proteomes" id="UP000014148"/>
    </source>
</evidence>
<comment type="caution">
    <text evidence="5">The sequence shown here is derived from an EMBL/GenBank/DDBJ whole genome shotgun (WGS) entry which is preliminary data.</text>
</comment>
<feature type="signal peptide" evidence="2">
    <location>
        <begin position="1"/>
        <end position="21"/>
    </location>
</feature>
<evidence type="ECO:0000313" key="5">
    <source>
        <dbReference type="EMBL" id="EOH80837.1"/>
    </source>
</evidence>
<dbReference type="OrthoDB" id="2193124at2"/>
<dbReference type="RefSeq" id="WP_010739754.1">
    <property type="nucleotide sequence ID" value="NZ_KB946249.1"/>
</dbReference>
<evidence type="ECO:0000313" key="7">
    <source>
        <dbReference type="Proteomes" id="UP000013783"/>
    </source>
</evidence>
<protein>
    <submittedName>
        <fullName evidence="5">Uncharacterized protein</fullName>
    </submittedName>
</protein>
<dbReference type="EMBL" id="ASWA01000002">
    <property type="protein sequence ID" value="EOT69346.1"/>
    <property type="molecule type" value="Genomic_DNA"/>
</dbReference>
<keyword evidence="8" id="KW-1185">Reference proteome</keyword>
<dbReference type="Proteomes" id="UP000013783">
    <property type="component" value="Unassembled WGS sequence"/>
</dbReference>
<dbReference type="eggNOG" id="COG4072">
    <property type="taxonomic scope" value="Bacteria"/>
</dbReference>
<reference evidence="6 8" key="2">
    <citation type="submission" date="2013-03" db="EMBL/GenBank/DDBJ databases">
        <title>The Genome Sequence of Enterococcus malodoratus ATCC_43197 (PacBio/Illumina hybrid assembly).</title>
        <authorList>
            <consortium name="The Broad Institute Genomics Platform"/>
            <consortium name="The Broad Institute Genome Sequencing Center for Infectious Disease"/>
            <person name="Earl A."/>
            <person name="Russ C."/>
            <person name="Gilmore M."/>
            <person name="Surin D."/>
            <person name="Walker B."/>
            <person name="Young S."/>
            <person name="Zeng Q."/>
            <person name="Gargeya S."/>
            <person name="Fitzgerald M."/>
            <person name="Haas B."/>
            <person name="Abouelleil A."/>
            <person name="Allen A.W."/>
            <person name="Alvarado L."/>
            <person name="Arachchi H.M."/>
            <person name="Berlin A.M."/>
            <person name="Chapman S.B."/>
            <person name="Gainer-Dewar J."/>
            <person name="Goldberg J."/>
            <person name="Griggs A."/>
            <person name="Gujja S."/>
            <person name="Hansen M."/>
            <person name="Howarth C."/>
            <person name="Imamovic A."/>
            <person name="Ireland A."/>
            <person name="Larimer J."/>
            <person name="McCowan C."/>
            <person name="Murphy C."/>
            <person name="Pearson M."/>
            <person name="Poon T.W."/>
            <person name="Priest M."/>
            <person name="Roberts A."/>
            <person name="Saif S."/>
            <person name="Shea T."/>
            <person name="Sisk P."/>
            <person name="Sykes S."/>
            <person name="Wortman J."/>
            <person name="Nusbaum C."/>
            <person name="Birren B."/>
        </authorList>
    </citation>
    <scope>NUCLEOTIDE SEQUENCE [LARGE SCALE GENOMIC DNA]</scope>
    <source>
        <strain evidence="6 8">ATCC 43197</strain>
    </source>
</reference>
<reference evidence="5 7" key="1">
    <citation type="submission" date="2013-02" db="EMBL/GenBank/DDBJ databases">
        <title>The Genome Sequence of Enterococcus malodoratus ATCC_43197.</title>
        <authorList>
            <consortium name="The Broad Institute Genome Sequencing Platform"/>
            <consortium name="The Broad Institute Genome Sequencing Center for Infectious Disease"/>
            <person name="Earl A.M."/>
            <person name="Gilmore M.S."/>
            <person name="Lebreton F."/>
            <person name="Walker B."/>
            <person name="Young S.K."/>
            <person name="Zeng Q."/>
            <person name="Gargeya S."/>
            <person name="Fitzgerald M."/>
            <person name="Haas B."/>
            <person name="Abouelleil A."/>
            <person name="Alvarado L."/>
            <person name="Arachchi H.M."/>
            <person name="Berlin A.M."/>
            <person name="Chapman S.B."/>
            <person name="Dewar J."/>
            <person name="Goldberg J."/>
            <person name="Griggs A."/>
            <person name="Gujja S."/>
            <person name="Hansen M."/>
            <person name="Howarth C."/>
            <person name="Imamovic A."/>
            <person name="Larimer J."/>
            <person name="McCowan C."/>
            <person name="Murphy C."/>
            <person name="Neiman D."/>
            <person name="Pearson M."/>
            <person name="Priest M."/>
            <person name="Roberts A."/>
            <person name="Saif S."/>
            <person name="Shea T."/>
            <person name="Sisk P."/>
            <person name="Sykes S."/>
            <person name="Wortman J."/>
            <person name="Nusbaum C."/>
            <person name="Birren B."/>
        </authorList>
    </citation>
    <scope>NUCLEOTIDE SEQUENCE [LARGE SCALE GENOMIC DNA]</scope>
    <source>
        <strain evidence="5 7">ATCC 43197</strain>
    </source>
</reference>
<feature type="chain" id="PRO_5039572281" evidence="2">
    <location>
        <begin position="22"/>
        <end position="350"/>
    </location>
</feature>